<comment type="caution">
    <text evidence="2">The sequence shown here is derived from an EMBL/GenBank/DDBJ whole genome shotgun (WGS) entry which is preliminary data.</text>
</comment>
<evidence type="ECO:0000259" key="1">
    <source>
        <dbReference type="Pfam" id="PF02617"/>
    </source>
</evidence>
<dbReference type="Proteomes" id="UP000178091">
    <property type="component" value="Unassembled WGS sequence"/>
</dbReference>
<dbReference type="Gene3D" id="3.30.1390.10">
    <property type="match status" value="1"/>
</dbReference>
<feature type="domain" description="Adaptor protein ClpS core" evidence="1">
    <location>
        <begin position="29"/>
        <end position="89"/>
    </location>
</feature>
<dbReference type="InterPro" id="IPR003769">
    <property type="entry name" value="ClpS_core"/>
</dbReference>
<name>A0A1F4XUX8_9BACT</name>
<reference evidence="2 3" key="1">
    <citation type="journal article" date="2016" name="Nat. Commun.">
        <title>Thousands of microbial genomes shed light on interconnected biogeochemical processes in an aquifer system.</title>
        <authorList>
            <person name="Anantharaman K."/>
            <person name="Brown C.T."/>
            <person name="Hug L.A."/>
            <person name="Sharon I."/>
            <person name="Castelle C.J."/>
            <person name="Probst A.J."/>
            <person name="Thomas B.C."/>
            <person name="Singh A."/>
            <person name="Wilkins M.J."/>
            <person name="Karaoz U."/>
            <person name="Brodie E.L."/>
            <person name="Williams K.H."/>
            <person name="Hubbard S.S."/>
            <person name="Banfield J.F."/>
        </authorList>
    </citation>
    <scope>NUCLEOTIDE SEQUENCE [LARGE SCALE GENOMIC DNA]</scope>
</reference>
<accession>A0A1F4XUX8</accession>
<dbReference type="AlphaFoldDB" id="A0A1F4XUX8"/>
<proteinExistence type="predicted"/>
<evidence type="ECO:0000313" key="2">
    <source>
        <dbReference type="EMBL" id="OGC84873.1"/>
    </source>
</evidence>
<dbReference type="InterPro" id="IPR014719">
    <property type="entry name" value="Ribosomal_bL12_C/ClpS-like"/>
</dbReference>
<sequence length="100" mass="10574">MNARGTAGSEVKTIPRVDTEDFNASIAGWKTTLFNCNCHTFAEVINQLMKAVGCPLATASQLASTVHETGSAVVYRGTKPNCDRIAASLSSIGLVVDVSW</sequence>
<dbReference type="SUPFAM" id="SSF54736">
    <property type="entry name" value="ClpS-like"/>
    <property type="match status" value="1"/>
</dbReference>
<organism evidence="2 3">
    <name type="scientific">Candidatus Adlerbacteria bacterium RIFCSPHIGHO2_12_FULL_53_18</name>
    <dbReference type="NCBI Taxonomy" id="1797242"/>
    <lineage>
        <taxon>Bacteria</taxon>
        <taxon>Candidatus Adleribacteriota</taxon>
    </lineage>
</organism>
<dbReference type="Pfam" id="PF02617">
    <property type="entry name" value="ClpS"/>
    <property type="match status" value="1"/>
</dbReference>
<dbReference type="GO" id="GO:0030163">
    <property type="term" value="P:protein catabolic process"/>
    <property type="evidence" value="ECO:0007669"/>
    <property type="project" value="InterPro"/>
</dbReference>
<protein>
    <recommendedName>
        <fullName evidence="1">Adaptor protein ClpS core domain-containing protein</fullName>
    </recommendedName>
</protein>
<gene>
    <name evidence="2" type="ORF">A3F55_00110</name>
</gene>
<evidence type="ECO:0000313" key="3">
    <source>
        <dbReference type="Proteomes" id="UP000178091"/>
    </source>
</evidence>
<dbReference type="EMBL" id="MEWW01000008">
    <property type="protein sequence ID" value="OGC84873.1"/>
    <property type="molecule type" value="Genomic_DNA"/>
</dbReference>